<organism evidence="1 2">
    <name type="scientific">Heyndrickxia oleronia</name>
    <dbReference type="NCBI Taxonomy" id="38875"/>
    <lineage>
        <taxon>Bacteria</taxon>
        <taxon>Bacillati</taxon>
        <taxon>Bacillota</taxon>
        <taxon>Bacilli</taxon>
        <taxon>Bacillales</taxon>
        <taxon>Bacillaceae</taxon>
        <taxon>Heyndrickxia</taxon>
    </lineage>
</organism>
<name>A0A8E2LGX3_9BACI</name>
<dbReference type="SUPFAM" id="SSF53187">
    <property type="entry name" value="Zn-dependent exopeptidases"/>
    <property type="match status" value="1"/>
</dbReference>
<gene>
    <name evidence="1" type="ORF">BWZ43_04105</name>
</gene>
<proteinExistence type="predicted"/>
<accession>A0A8E2LGX3</accession>
<keyword evidence="2" id="KW-1185">Reference proteome</keyword>
<dbReference type="Gene3D" id="3.40.630.10">
    <property type="entry name" value="Zn peptidases"/>
    <property type="match status" value="1"/>
</dbReference>
<dbReference type="InterPro" id="IPR002933">
    <property type="entry name" value="Peptidase_M20"/>
</dbReference>
<dbReference type="EMBL" id="MTLA01000043">
    <property type="protein sequence ID" value="OOP69639.1"/>
    <property type="molecule type" value="Genomic_DNA"/>
</dbReference>
<dbReference type="Gene3D" id="3.30.70.360">
    <property type="match status" value="1"/>
</dbReference>
<sequence>MEKEINRMAKGIEIEFGVQCELTYTPDYPPLYNNPELTALVAESLRNIDGDEDIKEIKEFPALAPSEDFAYYAEKFPACFFYIACSPKGVSEP</sequence>
<protein>
    <submittedName>
        <fullName evidence="1">Uncharacterized protein</fullName>
    </submittedName>
</protein>
<comment type="caution">
    <text evidence="1">The sequence shown here is derived from an EMBL/GenBank/DDBJ whole genome shotgun (WGS) entry which is preliminary data.</text>
</comment>
<dbReference type="RefSeq" id="WP_326160656.1">
    <property type="nucleotide sequence ID" value="NZ_JAMAXL010000007.1"/>
</dbReference>
<dbReference type="Pfam" id="PF01546">
    <property type="entry name" value="Peptidase_M20"/>
    <property type="match status" value="1"/>
</dbReference>
<dbReference type="AlphaFoldDB" id="A0A8E2LGX3"/>
<dbReference type="Proteomes" id="UP000189761">
    <property type="component" value="Unassembled WGS sequence"/>
</dbReference>
<evidence type="ECO:0000313" key="2">
    <source>
        <dbReference type="Proteomes" id="UP000189761"/>
    </source>
</evidence>
<dbReference type="GO" id="GO:0016787">
    <property type="term" value="F:hydrolase activity"/>
    <property type="evidence" value="ECO:0007669"/>
    <property type="project" value="InterPro"/>
</dbReference>
<reference evidence="1 2" key="1">
    <citation type="submission" date="2017-01" db="EMBL/GenBank/DDBJ databases">
        <title>Draft genome sequence of Bacillus oleronius.</title>
        <authorList>
            <person name="Allam M."/>
        </authorList>
    </citation>
    <scope>NUCLEOTIDE SEQUENCE [LARGE SCALE GENOMIC DNA]</scope>
    <source>
        <strain evidence="1 2">DSM 9356</strain>
    </source>
</reference>
<evidence type="ECO:0000313" key="1">
    <source>
        <dbReference type="EMBL" id="OOP69639.1"/>
    </source>
</evidence>